<dbReference type="Proteomes" id="UP001376459">
    <property type="component" value="Unassembled WGS sequence"/>
</dbReference>
<name>A0ABU8USM1_9ACTN</name>
<gene>
    <name evidence="2" type="ORF">WKI71_36695</name>
</gene>
<evidence type="ECO:0000256" key="1">
    <source>
        <dbReference type="SAM" id="MobiDB-lite"/>
    </source>
</evidence>
<protein>
    <submittedName>
        <fullName evidence="2">Uncharacterized protein</fullName>
    </submittedName>
</protein>
<evidence type="ECO:0000313" key="2">
    <source>
        <dbReference type="EMBL" id="MEJ8671897.1"/>
    </source>
</evidence>
<sequence length="136" mass="15290">MPDLHGWITRQVDAAEEYARDHILNPVNALRRCEADRNILNRHRLNPDAIWYEAAMCEGCGTEGDMAYPVTENLNDCPELLDLAHAHGLTPEILATLDRPQKGEWPEPRGFRIGPPARPTSSVPPPLRGPNWKARP</sequence>
<organism evidence="2 3">
    <name type="scientific">Streptomyces machairae</name>
    <dbReference type="NCBI Taxonomy" id="3134109"/>
    <lineage>
        <taxon>Bacteria</taxon>
        <taxon>Bacillati</taxon>
        <taxon>Actinomycetota</taxon>
        <taxon>Actinomycetes</taxon>
        <taxon>Kitasatosporales</taxon>
        <taxon>Streptomycetaceae</taxon>
        <taxon>Streptomyces</taxon>
    </lineage>
</organism>
<feature type="region of interest" description="Disordered" evidence="1">
    <location>
        <begin position="97"/>
        <end position="136"/>
    </location>
</feature>
<reference evidence="2 3" key="1">
    <citation type="submission" date="2024-03" db="EMBL/GenBank/DDBJ databases">
        <title>Novel Streptomyces species of biotechnological and ecological value are a feature of Machair soil.</title>
        <authorList>
            <person name="Prole J.R."/>
            <person name="Goodfellow M."/>
            <person name="Allenby N."/>
            <person name="Ward A.C."/>
        </authorList>
    </citation>
    <scope>NUCLEOTIDE SEQUENCE [LARGE SCALE GENOMIC DNA]</scope>
    <source>
        <strain evidence="2 3">MS1.AVA.1</strain>
    </source>
</reference>
<proteinExistence type="predicted"/>
<dbReference type="EMBL" id="JBBKAK010000001">
    <property type="protein sequence ID" value="MEJ8671897.1"/>
    <property type="molecule type" value="Genomic_DNA"/>
</dbReference>
<evidence type="ECO:0000313" key="3">
    <source>
        <dbReference type="Proteomes" id="UP001376459"/>
    </source>
</evidence>
<accession>A0ABU8USM1</accession>
<feature type="compositionally biased region" description="Pro residues" evidence="1">
    <location>
        <begin position="116"/>
        <end position="128"/>
    </location>
</feature>
<feature type="compositionally biased region" description="Basic and acidic residues" evidence="1">
    <location>
        <begin position="99"/>
        <end position="110"/>
    </location>
</feature>
<comment type="caution">
    <text evidence="2">The sequence shown here is derived from an EMBL/GenBank/DDBJ whole genome shotgun (WGS) entry which is preliminary data.</text>
</comment>
<keyword evidence="3" id="KW-1185">Reference proteome</keyword>